<dbReference type="PROSITE" id="PS51935">
    <property type="entry name" value="NLPC_P60"/>
    <property type="match status" value="1"/>
</dbReference>
<dbReference type="GO" id="GO:0006508">
    <property type="term" value="P:proteolysis"/>
    <property type="evidence" value="ECO:0007669"/>
    <property type="project" value="UniProtKB-KW"/>
</dbReference>
<sequence>MKAVVTAAVANIWTSQFSPRPADAPMLGNPVNIRKWLAHMGYEERLQLCMDNLVQTQVLFGEEVIVLKDEGDWAFVVIPSQPSKKDARGYPGWVKTCQLSKSSFGPSPHTVCITKPTAFLYNKNGERESELSFLTRLPAAVQQDGFIRVLTPFGERFLKETDARMLRHTQGRSHDIIETGMAFLGLPYLWGGLSGFGYDCSGFMFSIFKANGYALPRDAADQAKAGRGVPVSEMQPGDLLFFAYEKGRGAVHHVGLAIGGGQMLHSPKTGKTIEVLPLEGTIYEQELCTVRRCFSGKGERK</sequence>
<keyword evidence="3" id="KW-0378">Hydrolase</keyword>
<evidence type="ECO:0000256" key="1">
    <source>
        <dbReference type="ARBA" id="ARBA00007074"/>
    </source>
</evidence>
<comment type="caution">
    <text evidence="6">The sequence shown here is derived from an EMBL/GenBank/DDBJ whole genome shotgun (WGS) entry which is preliminary data.</text>
</comment>
<evidence type="ECO:0000256" key="3">
    <source>
        <dbReference type="ARBA" id="ARBA00022801"/>
    </source>
</evidence>
<dbReference type="STRING" id="1793963.AXI58_06160"/>
<dbReference type="InterPro" id="IPR051202">
    <property type="entry name" value="Peptidase_C40"/>
</dbReference>
<evidence type="ECO:0000313" key="6">
    <source>
        <dbReference type="EMBL" id="KXZ12697.1"/>
    </source>
</evidence>
<keyword evidence="7" id="KW-1185">Reference proteome</keyword>
<dbReference type="AlphaFoldDB" id="A0A150F229"/>
<gene>
    <name evidence="6" type="ORF">AXI58_06160</name>
</gene>
<reference evidence="7" key="1">
    <citation type="submission" date="2016-02" db="EMBL/GenBank/DDBJ databases">
        <authorList>
            <person name="Dunlap C."/>
        </authorList>
    </citation>
    <scope>NUCLEOTIDE SEQUENCE [LARGE SCALE GENOMIC DNA]</scope>
    <source>
        <strain evidence="7">NRRL B-41092</strain>
    </source>
</reference>
<dbReference type="InterPro" id="IPR000064">
    <property type="entry name" value="NLP_P60_dom"/>
</dbReference>
<dbReference type="OrthoDB" id="9813368at2"/>
<evidence type="ECO:0000256" key="2">
    <source>
        <dbReference type="ARBA" id="ARBA00022670"/>
    </source>
</evidence>
<dbReference type="GO" id="GO:0008234">
    <property type="term" value="F:cysteine-type peptidase activity"/>
    <property type="evidence" value="ECO:0007669"/>
    <property type="project" value="UniProtKB-KW"/>
</dbReference>
<dbReference type="Pfam" id="PF00877">
    <property type="entry name" value="NLPC_P60"/>
    <property type="match status" value="1"/>
</dbReference>
<evidence type="ECO:0000259" key="5">
    <source>
        <dbReference type="PROSITE" id="PS51935"/>
    </source>
</evidence>
<dbReference type="Pfam" id="PF23795">
    <property type="entry name" value="SH3_YKFC_2nd"/>
    <property type="match status" value="1"/>
</dbReference>
<comment type="similarity">
    <text evidence="1">Belongs to the peptidase C40 family.</text>
</comment>
<evidence type="ECO:0000256" key="4">
    <source>
        <dbReference type="ARBA" id="ARBA00022807"/>
    </source>
</evidence>
<dbReference type="PANTHER" id="PTHR47053">
    <property type="entry name" value="MUREIN DD-ENDOPEPTIDASE MEPH-RELATED"/>
    <property type="match status" value="1"/>
</dbReference>
<dbReference type="RefSeq" id="WP_061523486.1">
    <property type="nucleotide sequence ID" value="NZ_JARLZY010000017.1"/>
</dbReference>
<evidence type="ECO:0000313" key="7">
    <source>
        <dbReference type="Proteomes" id="UP000075430"/>
    </source>
</evidence>
<dbReference type="Gene3D" id="2.30.30.40">
    <property type="entry name" value="SH3 Domains"/>
    <property type="match status" value="1"/>
</dbReference>
<dbReference type="InterPro" id="IPR057812">
    <property type="entry name" value="SH3_YKFC_2nd"/>
</dbReference>
<feature type="domain" description="NlpC/P60" evidence="5">
    <location>
        <begin position="170"/>
        <end position="295"/>
    </location>
</feature>
<name>A0A150F229_9BACI</name>
<dbReference type="InterPro" id="IPR038765">
    <property type="entry name" value="Papain-like_cys_pep_sf"/>
</dbReference>
<protein>
    <submittedName>
        <fullName evidence="6">Peptidase</fullName>
    </submittedName>
</protein>
<keyword evidence="4" id="KW-0788">Thiol protease</keyword>
<dbReference type="PANTHER" id="PTHR47053:SF3">
    <property type="entry name" value="GAMMA-D-GLUTAMYL-L-LYSINE DIPEPTIDYL-PEPTIDASE"/>
    <property type="match status" value="1"/>
</dbReference>
<dbReference type="Gene3D" id="3.90.1720.10">
    <property type="entry name" value="endopeptidase domain like (from Nostoc punctiforme)"/>
    <property type="match status" value="1"/>
</dbReference>
<accession>A0A150F229</accession>
<organism evidence="6 7">
    <name type="scientific">Bacillus nakamurai</name>
    <dbReference type="NCBI Taxonomy" id="1793963"/>
    <lineage>
        <taxon>Bacteria</taxon>
        <taxon>Bacillati</taxon>
        <taxon>Bacillota</taxon>
        <taxon>Bacilli</taxon>
        <taxon>Bacillales</taxon>
        <taxon>Bacillaceae</taxon>
        <taxon>Bacillus</taxon>
    </lineage>
</organism>
<proteinExistence type="inferred from homology"/>
<dbReference type="Proteomes" id="UP000075430">
    <property type="component" value="Unassembled WGS sequence"/>
</dbReference>
<dbReference type="EMBL" id="LSBA01000040">
    <property type="protein sequence ID" value="KXZ12697.1"/>
    <property type="molecule type" value="Genomic_DNA"/>
</dbReference>
<keyword evidence="2" id="KW-0645">Protease</keyword>
<dbReference type="SUPFAM" id="SSF54001">
    <property type="entry name" value="Cysteine proteinases"/>
    <property type="match status" value="1"/>
</dbReference>